<accession>A0A9D3VS96</accession>
<gene>
    <name evidence="1" type="ORF">J1N35_019417</name>
</gene>
<dbReference type="Proteomes" id="UP000828251">
    <property type="component" value="Unassembled WGS sequence"/>
</dbReference>
<organism evidence="1 2">
    <name type="scientific">Gossypium stocksii</name>
    <dbReference type="NCBI Taxonomy" id="47602"/>
    <lineage>
        <taxon>Eukaryota</taxon>
        <taxon>Viridiplantae</taxon>
        <taxon>Streptophyta</taxon>
        <taxon>Embryophyta</taxon>
        <taxon>Tracheophyta</taxon>
        <taxon>Spermatophyta</taxon>
        <taxon>Magnoliopsida</taxon>
        <taxon>eudicotyledons</taxon>
        <taxon>Gunneridae</taxon>
        <taxon>Pentapetalae</taxon>
        <taxon>rosids</taxon>
        <taxon>malvids</taxon>
        <taxon>Malvales</taxon>
        <taxon>Malvaceae</taxon>
        <taxon>Malvoideae</taxon>
        <taxon>Gossypium</taxon>
    </lineage>
</organism>
<dbReference type="EMBL" id="JAIQCV010000006">
    <property type="protein sequence ID" value="KAH1092160.1"/>
    <property type="molecule type" value="Genomic_DNA"/>
</dbReference>
<reference evidence="1 2" key="1">
    <citation type="journal article" date="2021" name="Plant Biotechnol. J.">
        <title>Multi-omics assisted identification of the key and species-specific regulatory components of drought-tolerant mechanisms in Gossypium stocksii.</title>
        <authorList>
            <person name="Yu D."/>
            <person name="Ke L."/>
            <person name="Zhang D."/>
            <person name="Wu Y."/>
            <person name="Sun Y."/>
            <person name="Mei J."/>
            <person name="Sun J."/>
            <person name="Sun Y."/>
        </authorList>
    </citation>
    <scope>NUCLEOTIDE SEQUENCE [LARGE SCALE GENOMIC DNA]</scope>
    <source>
        <strain evidence="2">cv. E1</strain>
        <tissue evidence="1">Leaf</tissue>
    </source>
</reference>
<dbReference type="AlphaFoldDB" id="A0A9D3VS96"/>
<evidence type="ECO:0000313" key="1">
    <source>
        <dbReference type="EMBL" id="KAH1092160.1"/>
    </source>
</evidence>
<evidence type="ECO:0000313" key="2">
    <source>
        <dbReference type="Proteomes" id="UP000828251"/>
    </source>
</evidence>
<sequence>MLGAQLCYRTLSTFWVFSHKSNFATYPTIPAFSFPSIRSSSIRLHFAAKLRPVSCHLIRSGIFDPQFNEDDDKDL</sequence>
<protein>
    <submittedName>
        <fullName evidence="1">Uncharacterized protein</fullName>
    </submittedName>
</protein>
<keyword evidence="2" id="KW-1185">Reference proteome</keyword>
<proteinExistence type="predicted"/>
<comment type="caution">
    <text evidence="1">The sequence shown here is derived from an EMBL/GenBank/DDBJ whole genome shotgun (WGS) entry which is preliminary data.</text>
</comment>
<name>A0A9D3VS96_9ROSI</name>